<evidence type="ECO:0000313" key="7">
    <source>
        <dbReference type="Proteomes" id="UP001153642"/>
    </source>
</evidence>
<keyword evidence="3 4" id="KW-0326">Glycosidase</keyword>
<keyword evidence="5" id="KW-0732">Signal</keyword>
<dbReference type="PANTHER" id="PTHR35279:SF1">
    <property type="entry name" value="ARABINANASE_LEVANSUCRASE_INVERTASE"/>
    <property type="match status" value="1"/>
</dbReference>
<evidence type="ECO:0000256" key="2">
    <source>
        <dbReference type="ARBA" id="ARBA00022801"/>
    </source>
</evidence>
<keyword evidence="7" id="KW-1185">Reference proteome</keyword>
<comment type="caution">
    <text evidence="6">The sequence shown here is derived from an EMBL/GenBank/DDBJ whole genome shotgun (WGS) entry which is preliminary data.</text>
</comment>
<comment type="similarity">
    <text evidence="1 4">Belongs to the glycosyl hydrolase 43 family.</text>
</comment>
<dbReference type="InterPro" id="IPR006710">
    <property type="entry name" value="Glyco_hydro_43"/>
</dbReference>
<organism evidence="6 7">
    <name type="scientific">Galbibacter pacificus</name>
    <dbReference type="NCBI Taxonomy" id="2996052"/>
    <lineage>
        <taxon>Bacteria</taxon>
        <taxon>Pseudomonadati</taxon>
        <taxon>Bacteroidota</taxon>
        <taxon>Flavobacteriia</taxon>
        <taxon>Flavobacteriales</taxon>
        <taxon>Flavobacteriaceae</taxon>
        <taxon>Galbibacter</taxon>
    </lineage>
</organism>
<dbReference type="SUPFAM" id="SSF75005">
    <property type="entry name" value="Arabinanase/levansucrase/invertase"/>
    <property type="match status" value="1"/>
</dbReference>
<dbReference type="PANTHER" id="PTHR35279">
    <property type="match status" value="1"/>
</dbReference>
<accession>A0ABT6FPS4</accession>
<evidence type="ECO:0000256" key="1">
    <source>
        <dbReference type="ARBA" id="ARBA00009865"/>
    </source>
</evidence>
<dbReference type="Gene3D" id="2.115.10.20">
    <property type="entry name" value="Glycosyl hydrolase domain, family 43"/>
    <property type="match status" value="3"/>
</dbReference>
<dbReference type="Proteomes" id="UP001153642">
    <property type="component" value="Unassembled WGS sequence"/>
</dbReference>
<keyword evidence="2 4" id="KW-0378">Hydrolase</keyword>
<dbReference type="Pfam" id="PF04616">
    <property type="entry name" value="Glyco_hydro_43"/>
    <property type="match status" value="1"/>
</dbReference>
<feature type="chain" id="PRO_5047452435" evidence="5">
    <location>
        <begin position="21"/>
        <end position="322"/>
    </location>
</feature>
<protein>
    <submittedName>
        <fullName evidence="6">Family 43 glycosylhydrolase</fullName>
    </submittedName>
</protein>
<name>A0ABT6FPS4_9FLAO</name>
<dbReference type="InterPro" id="IPR023296">
    <property type="entry name" value="Glyco_hydro_beta-prop_sf"/>
</dbReference>
<evidence type="ECO:0000256" key="5">
    <source>
        <dbReference type="SAM" id="SignalP"/>
    </source>
</evidence>
<reference evidence="6" key="1">
    <citation type="submission" date="2022-11" db="EMBL/GenBank/DDBJ databases">
        <title>High-quality draft genome sequence of Galbibacter sp. strain CMA-7.</title>
        <authorList>
            <person name="Wei L."/>
            <person name="Dong C."/>
            <person name="Shao Z."/>
        </authorList>
    </citation>
    <scope>NUCLEOTIDE SEQUENCE</scope>
    <source>
        <strain evidence="6">CMA-7</strain>
    </source>
</reference>
<feature type="signal peptide" evidence="5">
    <location>
        <begin position="1"/>
        <end position="20"/>
    </location>
</feature>
<sequence>MMHKSTFLLAMVFFVLIGHAQDKPKMYYTDTSSGKPIAKDPTVVYFKNAYWMYYSIANNDKKGWSIGIAKSNDLTNWQKTGEINPEETYEKNGLCAPGAYVENGKINLFYQTYGNGPKDAICHATSTDGIHFKRNKTNPVFRSTGKWNNGRAIDAEVIKFKGKYFLYFATRDPEGKIQMQGVATAPGNSNFNRDAWTMAADKSILYPTLAWERNCVEGASLVNLGDELYMFYAGSYNNEPQQIGIAKSKDGITWQRLYNHPFLENGKQGTWNNSESGHPDIFKDNEGNYHLFFQGNNTGDGNTWYLSKKEIIWKDGFPVLLN</sequence>
<evidence type="ECO:0000313" key="6">
    <source>
        <dbReference type="EMBL" id="MDG3585271.1"/>
    </source>
</evidence>
<dbReference type="EMBL" id="JAPMUA010000002">
    <property type="protein sequence ID" value="MDG3585271.1"/>
    <property type="molecule type" value="Genomic_DNA"/>
</dbReference>
<evidence type="ECO:0000256" key="4">
    <source>
        <dbReference type="RuleBase" id="RU361187"/>
    </source>
</evidence>
<gene>
    <name evidence="6" type="ORF">OSR52_05270</name>
</gene>
<proteinExistence type="inferred from homology"/>
<dbReference type="RefSeq" id="WP_277899458.1">
    <property type="nucleotide sequence ID" value="NZ_JAPMUA010000002.1"/>
</dbReference>
<evidence type="ECO:0000256" key="3">
    <source>
        <dbReference type="ARBA" id="ARBA00023295"/>
    </source>
</evidence>